<evidence type="ECO:0000313" key="1">
    <source>
        <dbReference type="EMBL" id="SDZ75312.1"/>
    </source>
</evidence>
<sequence length="341" mass="39275">MKKNVGTRSVSYPYRRFILLFSLPVLFISGSRGAWAQPASDTLLAKGKTYFAAASFDTAFVVFSQLLEDTAGVNPDLYYYGITSAVQTAHMDQAFIWLGDYIQAVQAPQVSFYQLQYNLEAMYTDPRWPAYLLQMRQKLSGYDQDKGYDLALKDSLDEIFYLDQRDRILIAPYEKKYGDTSTQMQQVWERIGRQDSINLALLQHLWNRHGWLSKSRVGSAAVTQWVVIQHADLAVQKKYLPLLKQAAAKGDIKKSSLALTIDRILSEEGKEQLYGSQLSRIKWQGSYRYVIDPIADPEHLDQRRKEMGMKPMADYARDFDIDWSLKNYKADLEKLKRSSRP</sequence>
<proteinExistence type="predicted"/>
<dbReference type="InterPro" id="IPR046732">
    <property type="entry name" value="DUF6624"/>
</dbReference>
<keyword evidence="2" id="KW-1185">Reference proteome</keyword>
<dbReference type="Pfam" id="PF20329">
    <property type="entry name" value="DUF6624"/>
    <property type="match status" value="1"/>
</dbReference>
<dbReference type="Proteomes" id="UP000199041">
    <property type="component" value="Unassembled WGS sequence"/>
</dbReference>
<reference evidence="1 2" key="1">
    <citation type="submission" date="2016-10" db="EMBL/GenBank/DDBJ databases">
        <authorList>
            <person name="de Groot N.N."/>
        </authorList>
    </citation>
    <scope>NUCLEOTIDE SEQUENCE [LARGE SCALE GENOMIC DNA]</scope>
    <source>
        <strain evidence="1 2">Vu-144</strain>
    </source>
</reference>
<evidence type="ECO:0000313" key="2">
    <source>
        <dbReference type="Proteomes" id="UP000199041"/>
    </source>
</evidence>
<dbReference type="RefSeq" id="WP_091392306.1">
    <property type="nucleotide sequence ID" value="NZ_FNQY01000001.1"/>
</dbReference>
<dbReference type="OrthoDB" id="1164858at2"/>
<accession>A0A1H3VMJ6</accession>
<protein>
    <submittedName>
        <fullName evidence="1">Uncharacterized protein</fullName>
    </submittedName>
</protein>
<gene>
    <name evidence="1" type="ORF">SAMN05192529_101235</name>
</gene>
<dbReference type="AlphaFoldDB" id="A0A1H3VMJ6"/>
<dbReference type="EMBL" id="FNQY01000001">
    <property type="protein sequence ID" value="SDZ75312.1"/>
    <property type="molecule type" value="Genomic_DNA"/>
</dbReference>
<organism evidence="1 2">
    <name type="scientific">Arachidicoccus rhizosphaerae</name>
    <dbReference type="NCBI Taxonomy" id="551991"/>
    <lineage>
        <taxon>Bacteria</taxon>
        <taxon>Pseudomonadati</taxon>
        <taxon>Bacteroidota</taxon>
        <taxon>Chitinophagia</taxon>
        <taxon>Chitinophagales</taxon>
        <taxon>Chitinophagaceae</taxon>
        <taxon>Arachidicoccus</taxon>
    </lineage>
</organism>
<dbReference type="STRING" id="551991.SAMN05192529_101235"/>
<name>A0A1H3VMJ6_9BACT</name>